<dbReference type="AlphaFoldDB" id="A0A392SHD6"/>
<comment type="caution">
    <text evidence="1">The sequence shown here is derived from an EMBL/GenBank/DDBJ whole genome shotgun (WGS) entry which is preliminary data.</text>
</comment>
<evidence type="ECO:0000313" key="1">
    <source>
        <dbReference type="EMBL" id="MCI48308.1"/>
    </source>
</evidence>
<feature type="non-terminal residue" evidence="1">
    <location>
        <position position="1"/>
    </location>
</feature>
<accession>A0A392SHD6</accession>
<name>A0A392SHD6_9FABA</name>
<keyword evidence="2" id="KW-1185">Reference proteome</keyword>
<dbReference type="Proteomes" id="UP000265520">
    <property type="component" value="Unassembled WGS sequence"/>
</dbReference>
<sequence>PVESHRLVDAITDPELDWVGQESRGIASVFTPTYLGVFTIVEEGWEVQKNWQVHRPDPDHRISSKFTGDGFGMYEFAFKDLKLRLPFSELAVGVFGWIDLAPS</sequence>
<proteinExistence type="predicted"/>
<evidence type="ECO:0000313" key="2">
    <source>
        <dbReference type="Proteomes" id="UP000265520"/>
    </source>
</evidence>
<protein>
    <submittedName>
        <fullName evidence="1">Uncharacterized protein</fullName>
    </submittedName>
</protein>
<feature type="non-terminal residue" evidence="1">
    <location>
        <position position="103"/>
    </location>
</feature>
<reference evidence="1 2" key="1">
    <citation type="journal article" date="2018" name="Front. Plant Sci.">
        <title>Red Clover (Trifolium pratense) and Zigzag Clover (T. medium) - A Picture of Genomic Similarities and Differences.</title>
        <authorList>
            <person name="Dluhosova J."/>
            <person name="Istvanek J."/>
            <person name="Nedelnik J."/>
            <person name="Repkova J."/>
        </authorList>
    </citation>
    <scope>NUCLEOTIDE SEQUENCE [LARGE SCALE GENOMIC DNA]</scope>
    <source>
        <strain evidence="2">cv. 10/8</strain>
        <tissue evidence="1">Leaf</tissue>
    </source>
</reference>
<dbReference type="EMBL" id="LXQA010384856">
    <property type="protein sequence ID" value="MCI48308.1"/>
    <property type="molecule type" value="Genomic_DNA"/>
</dbReference>
<organism evidence="1 2">
    <name type="scientific">Trifolium medium</name>
    <dbReference type="NCBI Taxonomy" id="97028"/>
    <lineage>
        <taxon>Eukaryota</taxon>
        <taxon>Viridiplantae</taxon>
        <taxon>Streptophyta</taxon>
        <taxon>Embryophyta</taxon>
        <taxon>Tracheophyta</taxon>
        <taxon>Spermatophyta</taxon>
        <taxon>Magnoliopsida</taxon>
        <taxon>eudicotyledons</taxon>
        <taxon>Gunneridae</taxon>
        <taxon>Pentapetalae</taxon>
        <taxon>rosids</taxon>
        <taxon>fabids</taxon>
        <taxon>Fabales</taxon>
        <taxon>Fabaceae</taxon>
        <taxon>Papilionoideae</taxon>
        <taxon>50 kb inversion clade</taxon>
        <taxon>NPAAA clade</taxon>
        <taxon>Hologalegina</taxon>
        <taxon>IRL clade</taxon>
        <taxon>Trifolieae</taxon>
        <taxon>Trifolium</taxon>
    </lineage>
</organism>